<dbReference type="Pfam" id="PF13786">
    <property type="entry name" value="DUF4179"/>
    <property type="match status" value="1"/>
</dbReference>
<feature type="domain" description="DUF4179" evidence="2">
    <location>
        <begin position="48"/>
        <end position="134"/>
    </location>
</feature>
<sequence>MNPLPNEAYQAVQERLSKLSPSVPFEQIWDRHRQAKRPRRSRTAIRFAVPALALSLVVVLLAWGSLSPAVGAAFNRIPFIEMLIKKGGYNNGLGEIERLHLSEPVEKVVTDRNIQLTVVEAFYDGVQIAVSYRVDYLKEDAITEQDVGVYYHMGIQGAEPTMMATHENTITGDRTFVGTILISLTGAEMPDRPVLQLDINRIGKTSGNWNVAVPLSAKRSAPNTKTFHPGIEASVGDHRFRVEKVTITPVTTLVVVRSDDNELAYRLEDDLETRLYDAGGGGAISGEKELHFDPPAEINARPRYLTLLVTGNRSGGGENHTENRTAAYNGQIPLELAGNGGGSVVIRDVAFLADRTEVEYDASDAANQRPMLYLVDATGKTYSPIGNPVRTATDRFSFRLTYPKVESEGLQFTMTLDVPDEAPLEPKRVKIPLSW</sequence>
<dbReference type="InterPro" id="IPR025436">
    <property type="entry name" value="DUF4179"/>
</dbReference>
<keyword evidence="1" id="KW-0472">Membrane</keyword>
<evidence type="ECO:0000256" key="1">
    <source>
        <dbReference type="SAM" id="Phobius"/>
    </source>
</evidence>
<keyword evidence="1" id="KW-1133">Transmembrane helix</keyword>
<reference evidence="3 4" key="1">
    <citation type="submission" date="2020-08" db="EMBL/GenBank/DDBJ databases">
        <title>Cohnella phylogeny.</title>
        <authorList>
            <person name="Dunlap C."/>
        </authorList>
    </citation>
    <scope>NUCLEOTIDE SEQUENCE [LARGE SCALE GENOMIC DNA]</scope>
    <source>
        <strain evidence="3 4">DSM 28246</strain>
    </source>
</reference>
<keyword evidence="4" id="KW-1185">Reference proteome</keyword>
<dbReference type="AlphaFoldDB" id="A0A7X0RWG6"/>
<evidence type="ECO:0000313" key="3">
    <source>
        <dbReference type="EMBL" id="MBB6674923.1"/>
    </source>
</evidence>
<dbReference type="EMBL" id="JACJVP010000058">
    <property type="protein sequence ID" value="MBB6674923.1"/>
    <property type="molecule type" value="Genomic_DNA"/>
</dbReference>
<evidence type="ECO:0000313" key="4">
    <source>
        <dbReference type="Proteomes" id="UP000547209"/>
    </source>
</evidence>
<protein>
    <submittedName>
        <fullName evidence="3">DUF4179 domain-containing protein</fullName>
    </submittedName>
</protein>
<dbReference type="Gene3D" id="2.60.40.1630">
    <property type="entry name" value="bacillus anthracis domain"/>
    <property type="match status" value="1"/>
</dbReference>
<keyword evidence="1" id="KW-0812">Transmembrane</keyword>
<comment type="caution">
    <text evidence="3">The sequence shown here is derived from an EMBL/GenBank/DDBJ whole genome shotgun (WGS) entry which is preliminary data.</text>
</comment>
<accession>A0A7X0RWG6</accession>
<feature type="transmembrane region" description="Helical" evidence="1">
    <location>
        <begin position="43"/>
        <end position="66"/>
    </location>
</feature>
<organism evidence="3 4">
    <name type="scientific">Cohnella nanjingensis</name>
    <dbReference type="NCBI Taxonomy" id="1387779"/>
    <lineage>
        <taxon>Bacteria</taxon>
        <taxon>Bacillati</taxon>
        <taxon>Bacillota</taxon>
        <taxon>Bacilli</taxon>
        <taxon>Bacillales</taxon>
        <taxon>Paenibacillaceae</taxon>
        <taxon>Cohnella</taxon>
    </lineage>
</organism>
<dbReference type="RefSeq" id="WP_185672785.1">
    <property type="nucleotide sequence ID" value="NZ_JACJVP010000058.1"/>
</dbReference>
<name>A0A7X0RWG6_9BACL</name>
<dbReference type="Proteomes" id="UP000547209">
    <property type="component" value="Unassembled WGS sequence"/>
</dbReference>
<evidence type="ECO:0000259" key="2">
    <source>
        <dbReference type="Pfam" id="PF13786"/>
    </source>
</evidence>
<gene>
    <name evidence="3" type="ORF">H7C19_30015</name>
</gene>
<proteinExistence type="predicted"/>